<name>H8ZNE1_9CAUD</name>
<protein>
    <recommendedName>
        <fullName evidence="3">2OG-Fe(II) oxygenase</fullName>
    </recommendedName>
</protein>
<dbReference type="InterPro" id="IPR012668">
    <property type="entry name" value="CHP02466"/>
</dbReference>
<evidence type="ECO:0000313" key="2">
    <source>
        <dbReference type="Proteomes" id="UP000007597"/>
    </source>
</evidence>
<proteinExistence type="predicted"/>
<organism evidence="1 2">
    <name type="scientific">Synechococcus phage metaG-MbCM1</name>
    <dbReference type="NCBI Taxonomy" id="1079999"/>
    <lineage>
        <taxon>Viruses</taxon>
        <taxon>Duplodnaviria</taxon>
        <taxon>Heunggongvirae</taxon>
        <taxon>Uroviricota</taxon>
        <taxon>Caudoviricetes</taxon>
        <taxon>Pantevenvirales</taxon>
        <taxon>Kyanoviridae</taxon>
        <taxon>Galenevirus</taxon>
        <taxon>Galenevirus mbcm1</taxon>
    </lineage>
</organism>
<dbReference type="Gene3D" id="2.60.120.620">
    <property type="entry name" value="q2cbj1_9rhob like domain"/>
    <property type="match status" value="1"/>
</dbReference>
<dbReference type="EMBL" id="JN371769">
    <property type="protein sequence ID" value="AFD03002.1"/>
    <property type="molecule type" value="Genomic_DNA"/>
</dbReference>
<dbReference type="RefSeq" id="YP_007001653.1">
    <property type="nucleotide sequence ID" value="NC_019443.1"/>
</dbReference>
<dbReference type="GeneID" id="14005426"/>
<dbReference type="OrthoDB" id="20294at10239"/>
<sequence>MSDFNYHVQWFKSPGYLLAEVPPAVVEELQHSINTLEKTPETDARDSLRGHIEEEWTLPLSKEISAFTRCLSYEYIKQFGFQPAMGVAETMREISECDFELKRLWVNFQNKYDFNPLHIHSGLFSFVIWVQVPYDLEEERKRYKTNGNETASFMFQYNTALGGLDTEYLHIDKSFEWKIAFFPARQNHGVNPFYTTDDHRISISGNLYVIDNNTIE</sequence>
<accession>H8ZNE1</accession>
<reference evidence="1 2" key="1">
    <citation type="submission" date="2011-07" db="EMBL/GenBank/DDBJ databases">
        <title>Viral Tagging: a high-throughput approach to explore virus-host interactions.</title>
        <authorList>
            <person name="Deng L."/>
            <person name="Sullivan M.B."/>
            <person name="Poulos B."/>
            <person name="Ignacio Espinoza J.C."/>
        </authorList>
    </citation>
    <scope>NUCLEOTIDE SEQUENCE [LARGE SCALE GENOMIC DNA]</scope>
</reference>
<evidence type="ECO:0000313" key="1">
    <source>
        <dbReference type="EMBL" id="AFD03002.1"/>
    </source>
</evidence>
<keyword evidence="2" id="KW-1185">Reference proteome</keyword>
<evidence type="ECO:0008006" key="3">
    <source>
        <dbReference type="Google" id="ProtNLM"/>
    </source>
</evidence>
<dbReference type="Proteomes" id="UP000007597">
    <property type="component" value="Segment"/>
</dbReference>
<dbReference type="Pfam" id="PF13759">
    <property type="entry name" value="2OG-FeII_Oxy_5"/>
    <property type="match status" value="1"/>
</dbReference>
<dbReference type="KEGG" id="vg:14005426"/>